<accession>A0A6M3IK62</accession>
<dbReference type="EMBL" id="MT141278">
    <property type="protein sequence ID" value="QJA57518.1"/>
    <property type="molecule type" value="Genomic_DNA"/>
</dbReference>
<proteinExistence type="predicted"/>
<sequence>MTRRYDIERKTLCADEMIADLKRQLAEAREHILQADNQLGKVLEDYHDAKSAAVRLQTDYASDRDAYGQVTDKLRERAETAERELAVLRRAWELHDSNGAIAVHSFLPLSKSYIDRARAEQDKPYPIETPEQDHVDIPPDIAEKRGFACPRDCENCDDQCDEPFVGREQDKPEGAEP</sequence>
<gene>
    <name evidence="2" type="ORF">MM415A02667_0008</name>
    <name evidence="1" type="ORF">MM415B01627_0001</name>
</gene>
<dbReference type="EMBL" id="MT141966">
    <property type="protein sequence ID" value="QJA72625.1"/>
    <property type="molecule type" value="Genomic_DNA"/>
</dbReference>
<evidence type="ECO:0000313" key="1">
    <source>
        <dbReference type="EMBL" id="QJA57518.1"/>
    </source>
</evidence>
<evidence type="ECO:0000313" key="2">
    <source>
        <dbReference type="EMBL" id="QJA72625.1"/>
    </source>
</evidence>
<dbReference type="AlphaFoldDB" id="A0A6M3IK62"/>
<name>A0A6M3IK62_9ZZZZ</name>
<reference evidence="1" key="1">
    <citation type="submission" date="2020-03" db="EMBL/GenBank/DDBJ databases">
        <title>The deep terrestrial virosphere.</title>
        <authorList>
            <person name="Holmfeldt K."/>
            <person name="Nilsson E."/>
            <person name="Simone D."/>
            <person name="Lopez-Fernandez M."/>
            <person name="Wu X."/>
            <person name="de Brujin I."/>
            <person name="Lundin D."/>
            <person name="Andersson A."/>
            <person name="Bertilsson S."/>
            <person name="Dopson M."/>
        </authorList>
    </citation>
    <scope>NUCLEOTIDE SEQUENCE</scope>
    <source>
        <strain evidence="2">MM415A02667</strain>
        <strain evidence="1">MM415B01627</strain>
    </source>
</reference>
<protein>
    <submittedName>
        <fullName evidence="1">Uncharacterized protein</fullName>
    </submittedName>
</protein>
<organism evidence="1">
    <name type="scientific">viral metagenome</name>
    <dbReference type="NCBI Taxonomy" id="1070528"/>
    <lineage>
        <taxon>unclassified sequences</taxon>
        <taxon>metagenomes</taxon>
        <taxon>organismal metagenomes</taxon>
    </lineage>
</organism>